<keyword evidence="2" id="KW-1133">Transmembrane helix</keyword>
<evidence type="ECO:0000313" key="4">
    <source>
        <dbReference type="EMBL" id="JAB55381.1"/>
    </source>
</evidence>
<feature type="region of interest" description="Disordered" evidence="1">
    <location>
        <begin position="1"/>
        <end position="105"/>
    </location>
</feature>
<evidence type="ECO:0000256" key="1">
    <source>
        <dbReference type="SAM" id="MobiDB-lite"/>
    </source>
</evidence>
<dbReference type="AlphaFoldDB" id="U5EE17"/>
<evidence type="ECO:0000259" key="3">
    <source>
        <dbReference type="SMART" id="SM00568"/>
    </source>
</evidence>
<feature type="region of interest" description="Disordered" evidence="1">
    <location>
        <begin position="324"/>
        <end position="352"/>
    </location>
</feature>
<dbReference type="GO" id="GO:0032934">
    <property type="term" value="F:sterol binding"/>
    <property type="evidence" value="ECO:0007669"/>
    <property type="project" value="TreeGrafter"/>
</dbReference>
<feature type="compositionally biased region" description="Low complexity" evidence="1">
    <location>
        <begin position="36"/>
        <end position="50"/>
    </location>
</feature>
<dbReference type="EMBL" id="GANO01004490">
    <property type="protein sequence ID" value="JAB55381.1"/>
    <property type="molecule type" value="mRNA"/>
</dbReference>
<feature type="non-terminal residue" evidence="4">
    <location>
        <position position="1"/>
    </location>
</feature>
<organism evidence="4">
    <name type="scientific">Corethrella appendiculata</name>
    <dbReference type="NCBI Taxonomy" id="1370023"/>
    <lineage>
        <taxon>Eukaryota</taxon>
        <taxon>Metazoa</taxon>
        <taxon>Ecdysozoa</taxon>
        <taxon>Arthropoda</taxon>
        <taxon>Hexapoda</taxon>
        <taxon>Insecta</taxon>
        <taxon>Pterygota</taxon>
        <taxon>Neoptera</taxon>
        <taxon>Endopterygota</taxon>
        <taxon>Diptera</taxon>
        <taxon>Nematocera</taxon>
        <taxon>Culicoidea</taxon>
        <taxon>Chaoboridae</taxon>
        <taxon>Corethrella</taxon>
    </lineage>
</organism>
<dbReference type="GO" id="GO:0005789">
    <property type="term" value="C:endoplasmic reticulum membrane"/>
    <property type="evidence" value="ECO:0007669"/>
    <property type="project" value="TreeGrafter"/>
</dbReference>
<feature type="domain" description="GRAM" evidence="3">
    <location>
        <begin position="106"/>
        <end position="173"/>
    </location>
</feature>
<feature type="transmembrane region" description="Helical" evidence="2">
    <location>
        <begin position="366"/>
        <end position="386"/>
    </location>
</feature>
<dbReference type="PANTHER" id="PTHR23319:SF13">
    <property type="entry name" value="GRAM DOMAIN-CONTAINING PROTEIN"/>
    <property type="match status" value="1"/>
</dbReference>
<protein>
    <submittedName>
        <fullName evidence="4">Putative mitochondrion</fullName>
    </submittedName>
</protein>
<sequence length="485" mass="54902">LRKSRSTNSVGVNVGRPYSSPPNLKLIENELHGQRRVTVSSLSRSTSRSSTKSDSRVFDHTTPVAASTIRSPSPHPLKTTKNDSTEKPEKPEKEKKKKELSSSRQKKFSRHFQQVALDEKVINYFSCALVSDILLQGHLYITENYFAFYSNVFGYVTKLVIPIVSVIKISKEKTAKIIPNAVGVTTADERHVFGSFMSREAAYRLMLSVWRPIVPPEIEQISPKPDVEISECSIEDDSSCSVSGNESSSQLKDKKSDIHESGDSIEKIIIPTVTDSAKLLFDDEILQNTISNLNRKESLMNATSHFVNTTKTSINLSQQSSTATLINNNNNNNNHQHHQHFHHQRNSSDNTKKSRFQLKYPSDFHVLYLGVILAVLLAFFSCFLMYKINHLQSNTNHPFNFRWDADQNLDVYAEVLKWQKQLQAKSTEEAQIVLNSNLEQIAKVRKSLETLSLLLRDTSLKYASSGDENHYDSNLDDKIILDDPT</sequence>
<dbReference type="GO" id="GO:0120015">
    <property type="term" value="F:sterol transfer activity"/>
    <property type="evidence" value="ECO:0007669"/>
    <property type="project" value="TreeGrafter"/>
</dbReference>
<dbReference type="InterPro" id="IPR051482">
    <property type="entry name" value="Cholesterol_transport"/>
</dbReference>
<dbReference type="InterPro" id="IPR011993">
    <property type="entry name" value="PH-like_dom_sf"/>
</dbReference>
<accession>U5EE17</accession>
<feature type="region of interest" description="Disordered" evidence="1">
    <location>
        <begin position="236"/>
        <end position="258"/>
    </location>
</feature>
<evidence type="ECO:0000256" key="2">
    <source>
        <dbReference type="SAM" id="Phobius"/>
    </source>
</evidence>
<dbReference type="SMART" id="SM00568">
    <property type="entry name" value="GRAM"/>
    <property type="match status" value="1"/>
</dbReference>
<feature type="compositionally biased region" description="Basic and acidic residues" evidence="1">
    <location>
        <begin position="80"/>
        <end position="101"/>
    </location>
</feature>
<proteinExistence type="evidence at transcript level"/>
<reference evidence="4" key="1">
    <citation type="journal article" date="2014" name="Insect Biochem. Mol. Biol.">
        <title>An insight into the sialome of the frog biting fly, Corethrella appendiculata.</title>
        <authorList>
            <person name="Ribeiro J.M.C."/>
            <person name="Chagas A.C."/>
            <person name="Pham V.M."/>
            <person name="Lounibos L.P."/>
            <person name="Calvo E."/>
        </authorList>
    </citation>
    <scope>NUCLEOTIDE SEQUENCE</scope>
    <source>
        <tissue evidence="4">Salivary glands</tissue>
    </source>
</reference>
<dbReference type="CDD" id="cd13220">
    <property type="entry name" value="PH-GRAM_GRAMDC"/>
    <property type="match status" value="1"/>
</dbReference>
<feature type="compositionally biased region" description="Polar residues" evidence="1">
    <location>
        <begin position="1"/>
        <end position="11"/>
    </location>
</feature>
<keyword evidence="2" id="KW-0472">Membrane</keyword>
<dbReference type="Pfam" id="PF02893">
    <property type="entry name" value="GRAM"/>
    <property type="match status" value="1"/>
</dbReference>
<dbReference type="Gene3D" id="2.30.29.30">
    <property type="entry name" value="Pleckstrin-homology domain (PH domain)/Phosphotyrosine-binding domain (PTB)"/>
    <property type="match status" value="1"/>
</dbReference>
<name>U5EE17_9DIPT</name>
<dbReference type="PANTHER" id="PTHR23319">
    <property type="entry name" value="GRAM DOMAIN CONTAINING 1B, ISOFORM E"/>
    <property type="match status" value="1"/>
</dbReference>
<keyword evidence="2" id="KW-0812">Transmembrane</keyword>
<dbReference type="GO" id="GO:0005886">
    <property type="term" value="C:plasma membrane"/>
    <property type="evidence" value="ECO:0007669"/>
    <property type="project" value="TreeGrafter"/>
</dbReference>
<dbReference type="GO" id="GO:0140268">
    <property type="term" value="C:endoplasmic reticulum-plasma membrane contact site"/>
    <property type="evidence" value="ECO:0007669"/>
    <property type="project" value="TreeGrafter"/>
</dbReference>
<dbReference type="InterPro" id="IPR004182">
    <property type="entry name" value="GRAM"/>
</dbReference>
<dbReference type="GO" id="GO:0032366">
    <property type="term" value="P:intracellular sterol transport"/>
    <property type="evidence" value="ECO:0007669"/>
    <property type="project" value="TreeGrafter"/>
</dbReference>
<feature type="compositionally biased region" description="Basic residues" evidence="1">
    <location>
        <begin position="335"/>
        <end position="345"/>
    </location>
</feature>
<feature type="compositionally biased region" description="Low complexity" evidence="1">
    <location>
        <begin position="239"/>
        <end position="249"/>
    </location>
</feature>